<keyword evidence="6" id="KW-1015">Disulfide bond</keyword>
<dbReference type="Proteomes" id="UP000699462">
    <property type="component" value="Unassembled WGS sequence"/>
</dbReference>
<organism evidence="8 9">
    <name type="scientific">Paragonimus westermani</name>
    <dbReference type="NCBI Taxonomy" id="34504"/>
    <lineage>
        <taxon>Eukaryota</taxon>
        <taxon>Metazoa</taxon>
        <taxon>Spiralia</taxon>
        <taxon>Lophotrochozoa</taxon>
        <taxon>Platyhelminthes</taxon>
        <taxon>Trematoda</taxon>
        <taxon>Digenea</taxon>
        <taxon>Plagiorchiida</taxon>
        <taxon>Troglotremata</taxon>
        <taxon>Troglotrematidae</taxon>
        <taxon>Paragonimus</taxon>
    </lineage>
</organism>
<dbReference type="PRINTS" id="PR00259">
    <property type="entry name" value="TMFOUR"/>
</dbReference>
<dbReference type="InterPro" id="IPR008952">
    <property type="entry name" value="Tetraspanin_EC2_sf"/>
</dbReference>
<dbReference type="AlphaFoldDB" id="A0A8T0DFD2"/>
<evidence type="ECO:0000256" key="2">
    <source>
        <dbReference type="ARBA" id="ARBA00006840"/>
    </source>
</evidence>
<dbReference type="Pfam" id="PF00335">
    <property type="entry name" value="Tetraspanin"/>
    <property type="match status" value="1"/>
</dbReference>
<feature type="disulfide bond" evidence="6">
    <location>
        <begin position="186"/>
        <end position="202"/>
    </location>
</feature>
<dbReference type="GO" id="GO:0005886">
    <property type="term" value="C:plasma membrane"/>
    <property type="evidence" value="ECO:0007669"/>
    <property type="project" value="TreeGrafter"/>
</dbReference>
<keyword evidence="5 7" id="KW-0472">Membrane</keyword>
<comment type="similarity">
    <text evidence="2 7">Belongs to the tetraspanin (TM4SF) family.</text>
</comment>
<dbReference type="InterPro" id="IPR000301">
    <property type="entry name" value="Tetraspanin_animals"/>
</dbReference>
<dbReference type="PANTHER" id="PTHR19282:SF544">
    <property type="entry name" value="TETRASPANIN"/>
    <property type="match status" value="1"/>
</dbReference>
<dbReference type="EMBL" id="JTDF01006412">
    <property type="protein sequence ID" value="KAF8565618.1"/>
    <property type="molecule type" value="Genomic_DNA"/>
</dbReference>
<comment type="caution">
    <text evidence="8">The sequence shown here is derived from an EMBL/GenBank/DDBJ whole genome shotgun (WGS) entry which is preliminary data.</text>
</comment>
<evidence type="ECO:0000256" key="7">
    <source>
        <dbReference type="RuleBase" id="RU361218"/>
    </source>
</evidence>
<feature type="transmembrane region" description="Helical" evidence="7">
    <location>
        <begin position="125"/>
        <end position="148"/>
    </location>
</feature>
<protein>
    <recommendedName>
        <fullName evidence="7">Tetraspanin</fullName>
    </recommendedName>
</protein>
<feature type="transmembrane region" description="Helical" evidence="7">
    <location>
        <begin position="95"/>
        <end position="113"/>
    </location>
</feature>
<keyword evidence="4 7" id="KW-1133">Transmembrane helix</keyword>
<dbReference type="Gene3D" id="1.10.1450.10">
    <property type="entry name" value="Tetraspanin"/>
    <property type="match status" value="1"/>
</dbReference>
<proteinExistence type="inferred from homology"/>
<evidence type="ECO:0000256" key="4">
    <source>
        <dbReference type="ARBA" id="ARBA00022989"/>
    </source>
</evidence>
<evidence type="ECO:0000256" key="3">
    <source>
        <dbReference type="ARBA" id="ARBA00022692"/>
    </source>
</evidence>
<evidence type="ECO:0000256" key="6">
    <source>
        <dbReference type="PIRSR" id="PIRSR002419-1"/>
    </source>
</evidence>
<gene>
    <name evidence="8" type="ORF">P879_09073</name>
</gene>
<dbReference type="SUPFAM" id="SSF48652">
    <property type="entry name" value="Tetraspanin"/>
    <property type="match status" value="1"/>
</dbReference>
<evidence type="ECO:0000313" key="9">
    <source>
        <dbReference type="Proteomes" id="UP000699462"/>
    </source>
</evidence>
<dbReference type="CDD" id="cd03127">
    <property type="entry name" value="tetraspanin_LEL"/>
    <property type="match status" value="1"/>
</dbReference>
<dbReference type="PIRSF" id="PIRSF002419">
    <property type="entry name" value="Tetraspanin"/>
    <property type="match status" value="1"/>
</dbReference>
<evidence type="ECO:0000313" key="8">
    <source>
        <dbReference type="EMBL" id="KAF8565618.1"/>
    </source>
</evidence>
<reference evidence="8 9" key="1">
    <citation type="submission" date="2019-07" db="EMBL/GenBank/DDBJ databases">
        <title>Annotation for the trematode Paragonimus westermani.</title>
        <authorList>
            <person name="Choi Y.-J."/>
        </authorList>
    </citation>
    <scope>NUCLEOTIDE SEQUENCE [LARGE SCALE GENOMIC DNA]</scope>
    <source>
        <strain evidence="8">180907_Pwestermani</strain>
    </source>
</reference>
<dbReference type="PANTHER" id="PTHR19282">
    <property type="entry name" value="TETRASPANIN"/>
    <property type="match status" value="1"/>
</dbReference>
<keyword evidence="3 7" id="KW-0812">Transmembrane</keyword>
<feature type="disulfide bond" evidence="6">
    <location>
        <begin position="185"/>
        <end position="213"/>
    </location>
</feature>
<dbReference type="OrthoDB" id="10033535at2759"/>
<feature type="transmembrane region" description="Helical" evidence="7">
    <location>
        <begin position="224"/>
        <end position="251"/>
    </location>
</feature>
<name>A0A8T0DFD2_9TREM</name>
<feature type="transmembrane region" description="Helical" evidence="7">
    <location>
        <begin position="46"/>
        <end position="75"/>
    </location>
</feature>
<keyword evidence="9" id="KW-1185">Reference proteome</keyword>
<sequence>MFDSLFHSPFQAPCGLPSSANQPFLSIGTYQNGSTRMSKAFYSRYVCIQCLLAVFSILVTFQIGGIVLIAVGAFVENKLSRYLFRNELSVQKLTIVIILIGCLLVLTEVFGFYGTSCDKSVKLKIYIGLSSAFLLAELTCGVASTVILSNVADRINTNLQLYIRNYYSNSVYRTAVDIFQNEFVCCGARSSHEYLNRVPLSCYSNQSLHSVGCTPALDAYVRSYLTTLMVAVFSVSFVQLASILLASILLYKYLRCDILL</sequence>
<comment type="subcellular location">
    <subcellularLocation>
        <location evidence="1 7">Membrane</location>
        <topology evidence="1 7">Multi-pass membrane protein</topology>
    </subcellularLocation>
</comment>
<evidence type="ECO:0000256" key="5">
    <source>
        <dbReference type="ARBA" id="ARBA00023136"/>
    </source>
</evidence>
<dbReference type="InterPro" id="IPR018499">
    <property type="entry name" value="Tetraspanin/Peripherin"/>
</dbReference>
<evidence type="ECO:0000256" key="1">
    <source>
        <dbReference type="ARBA" id="ARBA00004141"/>
    </source>
</evidence>
<accession>A0A8T0DFD2</accession>